<dbReference type="EMBL" id="QGLO01000006">
    <property type="protein sequence ID" value="PXY90461.1"/>
    <property type="molecule type" value="Genomic_DNA"/>
</dbReference>
<dbReference type="AlphaFoldDB" id="A0A2V4DS00"/>
<keyword evidence="3" id="KW-1185">Reference proteome</keyword>
<keyword evidence="1" id="KW-0732">Signal</keyword>
<dbReference type="OrthoDB" id="6114904at2"/>
<dbReference type="Proteomes" id="UP000247673">
    <property type="component" value="Unassembled WGS sequence"/>
</dbReference>
<feature type="signal peptide" evidence="1">
    <location>
        <begin position="1"/>
        <end position="20"/>
    </location>
</feature>
<comment type="caution">
    <text evidence="2">The sequence shown here is derived from an EMBL/GenBank/DDBJ whole genome shotgun (WGS) entry which is preliminary data.</text>
</comment>
<organism evidence="2 3">
    <name type="scientific">Gilliamella apis</name>
    <dbReference type="NCBI Taxonomy" id="1970738"/>
    <lineage>
        <taxon>Bacteria</taxon>
        <taxon>Pseudomonadati</taxon>
        <taxon>Pseudomonadota</taxon>
        <taxon>Gammaproteobacteria</taxon>
        <taxon>Orbales</taxon>
        <taxon>Orbaceae</taxon>
        <taxon>Gilliamella</taxon>
    </lineage>
</organism>
<evidence type="ECO:0000313" key="3">
    <source>
        <dbReference type="Proteomes" id="UP000247673"/>
    </source>
</evidence>
<evidence type="ECO:0008006" key="4">
    <source>
        <dbReference type="Google" id="ProtNLM"/>
    </source>
</evidence>
<evidence type="ECO:0000256" key="1">
    <source>
        <dbReference type="SAM" id="SignalP"/>
    </source>
</evidence>
<protein>
    <recommendedName>
        <fullName evidence="4">Sel1 repeat family protein</fullName>
    </recommendedName>
</protein>
<gene>
    <name evidence="2" type="ORF">DKK78_08690</name>
</gene>
<dbReference type="Gene3D" id="1.25.40.10">
    <property type="entry name" value="Tetratricopeptide repeat domain"/>
    <property type="match status" value="1"/>
</dbReference>
<sequence length="555" mass="64620">MFRKLFLFIFLCSLSTAVFSLDHYKMVFDDIKEGKEAKILKELNEGNTTNLSTLSQLGMNYIELAHNFSLKNCKKVYKINELVSSWKDHFVLTEDIYYNEYDEEKEYNDSLSYRCKKVDYADINYFIKPKLVDKGLSLIRIAILNGDLNAVRLLIDLKDSDKIPYGYVINLIECLKTDNEINVNQYASFLIGQEYLTSPQIDPTSALQQFANATDIDDPSLSYFIAYAKIEKLIEDLLDNKYSFSDEDYKHENKIIDKDTLENIQEKASRGNIKSLLYLSKYYVNEVKLSKALMYFNQACSLASSRACEMYQLQFKLSENREFYTLLEKFDKDTLDPEIAIAIAKWCESHHKYLAAIYFYSHVADNNPQLFLHIADLYPKTELFTSEKDAEILKNYIKYVNYVKSPKIMEKIAFKYDDDSNLDQKIYWLEAAANAGSFSSKQTLSEMYMKGDYVTQNYDKAIYWHQRYCFDEQDGYTWGSCIALNKLKQDPQLQRALDNGDMEAQYKVGSMFIEHTTLYEIGVDLLEKAAKQGHSSAELRLILNRSKRSDLNFSQ</sequence>
<dbReference type="Pfam" id="PF08238">
    <property type="entry name" value="Sel1"/>
    <property type="match status" value="4"/>
</dbReference>
<feature type="chain" id="PRO_5016168274" description="Sel1 repeat family protein" evidence="1">
    <location>
        <begin position="21"/>
        <end position="555"/>
    </location>
</feature>
<dbReference type="RefSeq" id="WP_110448275.1">
    <property type="nucleotide sequence ID" value="NZ_CP132381.1"/>
</dbReference>
<dbReference type="InterPro" id="IPR006597">
    <property type="entry name" value="Sel1-like"/>
</dbReference>
<reference evidence="2 3" key="1">
    <citation type="submission" date="2018-05" db="EMBL/GenBank/DDBJ databases">
        <title>Reference genomes for bee gut microbiota database.</title>
        <authorList>
            <person name="Ellegaard K.M."/>
        </authorList>
    </citation>
    <scope>NUCLEOTIDE SEQUENCE [LARGE SCALE GENOMIC DNA]</scope>
    <source>
        <strain evidence="2 3">ESL0172</strain>
    </source>
</reference>
<dbReference type="SMART" id="SM00671">
    <property type="entry name" value="SEL1"/>
    <property type="match status" value="4"/>
</dbReference>
<accession>A0A2V4DS00</accession>
<dbReference type="InterPro" id="IPR011990">
    <property type="entry name" value="TPR-like_helical_dom_sf"/>
</dbReference>
<name>A0A2V4DS00_9GAMM</name>
<evidence type="ECO:0000313" key="2">
    <source>
        <dbReference type="EMBL" id="PXY90461.1"/>
    </source>
</evidence>
<proteinExistence type="predicted"/>
<dbReference type="SUPFAM" id="SSF81901">
    <property type="entry name" value="HCP-like"/>
    <property type="match status" value="2"/>
</dbReference>